<reference evidence="3" key="1">
    <citation type="journal article" date="2019" name="Int. J. Syst. Evol. Microbiol.">
        <title>The Global Catalogue of Microorganisms (GCM) 10K type strain sequencing project: providing services to taxonomists for standard genome sequencing and annotation.</title>
        <authorList>
            <consortium name="The Broad Institute Genomics Platform"/>
            <consortium name="The Broad Institute Genome Sequencing Center for Infectious Disease"/>
            <person name="Wu L."/>
            <person name="Ma J."/>
        </authorList>
    </citation>
    <scope>NUCLEOTIDE SEQUENCE [LARGE SCALE GENOMIC DNA]</scope>
    <source>
        <strain evidence="3">CCUG 62114</strain>
    </source>
</reference>
<dbReference type="EMBL" id="JBHTJM010000006">
    <property type="protein sequence ID" value="MFD0963632.1"/>
    <property type="molecule type" value="Genomic_DNA"/>
</dbReference>
<organism evidence="2 3">
    <name type="scientific">Pseudofulvibacter geojedonensis</name>
    <dbReference type="NCBI Taxonomy" id="1123758"/>
    <lineage>
        <taxon>Bacteria</taxon>
        <taxon>Pseudomonadati</taxon>
        <taxon>Bacteroidota</taxon>
        <taxon>Flavobacteriia</taxon>
        <taxon>Flavobacteriales</taxon>
        <taxon>Flavobacteriaceae</taxon>
        <taxon>Pseudofulvibacter</taxon>
    </lineage>
</organism>
<dbReference type="Gene3D" id="2.40.160.130">
    <property type="entry name" value="Capsule assembly protein Wzi"/>
    <property type="match status" value="1"/>
</dbReference>
<accession>A0ABW3I240</accession>
<evidence type="ECO:0000256" key="1">
    <source>
        <dbReference type="SAM" id="SignalP"/>
    </source>
</evidence>
<feature type="signal peptide" evidence="1">
    <location>
        <begin position="1"/>
        <end position="18"/>
    </location>
</feature>
<dbReference type="RefSeq" id="WP_377714531.1">
    <property type="nucleotide sequence ID" value="NZ_JBHTJM010000006.1"/>
</dbReference>
<dbReference type="Proteomes" id="UP001596997">
    <property type="component" value="Unassembled WGS sequence"/>
</dbReference>
<protein>
    <submittedName>
        <fullName evidence="2">Gliding motility protein RemB</fullName>
    </submittedName>
</protein>
<proteinExistence type="predicted"/>
<name>A0ABW3I240_9FLAO</name>
<keyword evidence="1" id="KW-0732">Signal</keyword>
<keyword evidence="3" id="KW-1185">Reference proteome</keyword>
<evidence type="ECO:0000313" key="2">
    <source>
        <dbReference type="EMBL" id="MFD0963632.1"/>
    </source>
</evidence>
<feature type="chain" id="PRO_5045654387" evidence="1">
    <location>
        <begin position="19"/>
        <end position="694"/>
    </location>
</feature>
<dbReference type="InterPro" id="IPR038636">
    <property type="entry name" value="Wzi_sf"/>
</dbReference>
<gene>
    <name evidence="2" type="ORF">ACFQ1O_06420</name>
</gene>
<comment type="caution">
    <text evidence="2">The sequence shown here is derived from an EMBL/GenBank/DDBJ whole genome shotgun (WGS) entry which is preliminary data.</text>
</comment>
<evidence type="ECO:0000313" key="3">
    <source>
        <dbReference type="Proteomes" id="UP001596997"/>
    </source>
</evidence>
<sequence>MKRIALLLIVLLSFTTNAQVVNEYEKYPVFKACDSTVIKELPACFKDQVQAAFKKEFVLPEVVVQDEYIGSMNILFEVTKEGDFKLLYTKATYAELKEEVEKTFNSFPKVQPATFDGKPVYTQFSMQVLVPSLEWVGQSSENMIANQPQNKLEAAAMEYDSLVNLQKAELEQYSSGLNIPFTHQNYARFDANMNVLGNNTHTSVKPYDYNTVSKYYNFEENLKSLQKEKTTWLGKKFWNEHLLSIKGKDYWFTGDIVADLQLGKDLQSDISSTYNNTRAFSVQGGLGKKINFSATVFESQGRFADYVNAYAESIRPDGGNPAIIPGRGIAKAFKTDSYDYPLAEGYVSYRASDMFTAQFGHGKNFIGDGYRSLFTSDAASPYPYLKLNTSFWKIKYTNTWMWLKDVRPEATVDGAFATKYMATHNLSWNVTKRLNLGFFESVLWTDTNNRGFDINYLNPVIFYRAIEFSTGSRAGNALIGLSGKYKVNNNINTYGQLIIDEFSSKDIFGSNKSWKNKLGYQLGVKYYNAFKVRNLMLQAEYNQVRPYTYSHDELLLNYGHNNQSMAHLWGANFREFVGIAHYNYKRWYGMAKLIYGQRGLDTGDGVSYGGDIFVNNDLRPSDNNINILQGNKTNVFIADLQAGYLINPSTNLKAFVNITQRSFSPTDVPEGFEKNTTWVNFGFRTDIFNWYFDF</sequence>